<feature type="transmembrane region" description="Helical" evidence="7">
    <location>
        <begin position="54"/>
        <end position="75"/>
    </location>
</feature>
<evidence type="ECO:0000256" key="4">
    <source>
        <dbReference type="ARBA" id="ARBA00022692"/>
    </source>
</evidence>
<dbReference type="AlphaFoldDB" id="A0A5R9KRS2"/>
<reference evidence="8 9" key="1">
    <citation type="submission" date="2019-05" db="EMBL/GenBank/DDBJ databases">
        <authorList>
            <person name="Qu J.-H."/>
        </authorList>
    </citation>
    <scope>NUCLEOTIDE SEQUENCE [LARGE SCALE GENOMIC DNA]</scope>
    <source>
        <strain evidence="8 9">T17</strain>
    </source>
</reference>
<proteinExistence type="inferred from homology"/>
<keyword evidence="4 7" id="KW-0812">Transmembrane</keyword>
<comment type="similarity">
    <text evidence="2">Belongs to the DoxX family.</text>
</comment>
<sequence>MKKFLKPLKLPSLADFAVLILRLGMAALMIRFGYDKLTNFISGDRDFPDPIGLGPTLSYILTIFAEFVCSILIALGLFSRPALLVLIINMLVIVLVVHGNDPFDKKEHGISFLISYVALFLTGPGRFSVDRYLYK</sequence>
<gene>
    <name evidence="8" type="ORF">FEN17_20225</name>
</gene>
<comment type="caution">
    <text evidence="8">The sequence shown here is derived from an EMBL/GenBank/DDBJ whole genome shotgun (WGS) entry which is preliminary data.</text>
</comment>
<name>A0A5R9KRS2_9BACT</name>
<dbReference type="InterPro" id="IPR051907">
    <property type="entry name" value="DoxX-like_oxidoreductase"/>
</dbReference>
<dbReference type="Proteomes" id="UP000306402">
    <property type="component" value="Unassembled WGS sequence"/>
</dbReference>
<comment type="subcellular location">
    <subcellularLocation>
        <location evidence="1">Cell membrane</location>
        <topology evidence="1">Multi-pass membrane protein</topology>
    </subcellularLocation>
</comment>
<evidence type="ECO:0000256" key="2">
    <source>
        <dbReference type="ARBA" id="ARBA00006679"/>
    </source>
</evidence>
<keyword evidence="5 7" id="KW-1133">Transmembrane helix</keyword>
<keyword evidence="3" id="KW-1003">Cell membrane</keyword>
<dbReference type="PANTHER" id="PTHR33452">
    <property type="entry name" value="OXIDOREDUCTASE CATD-RELATED"/>
    <property type="match status" value="1"/>
</dbReference>
<dbReference type="OrthoDB" id="9813193at2"/>
<evidence type="ECO:0000256" key="1">
    <source>
        <dbReference type="ARBA" id="ARBA00004651"/>
    </source>
</evidence>
<accession>A0A5R9KRS2</accession>
<feature type="transmembrane region" description="Helical" evidence="7">
    <location>
        <begin position="12"/>
        <end position="34"/>
    </location>
</feature>
<dbReference type="InterPro" id="IPR032808">
    <property type="entry name" value="DoxX"/>
</dbReference>
<protein>
    <submittedName>
        <fullName evidence="8">DoxX family protein</fullName>
    </submittedName>
</protein>
<dbReference type="PANTHER" id="PTHR33452:SF1">
    <property type="entry name" value="INNER MEMBRANE PROTEIN YPHA-RELATED"/>
    <property type="match status" value="1"/>
</dbReference>
<keyword evidence="9" id="KW-1185">Reference proteome</keyword>
<feature type="transmembrane region" description="Helical" evidence="7">
    <location>
        <begin position="82"/>
        <end position="98"/>
    </location>
</feature>
<organism evidence="8 9">
    <name type="scientific">Dyadobacter luticola</name>
    <dbReference type="NCBI Taxonomy" id="1979387"/>
    <lineage>
        <taxon>Bacteria</taxon>
        <taxon>Pseudomonadati</taxon>
        <taxon>Bacteroidota</taxon>
        <taxon>Cytophagia</taxon>
        <taxon>Cytophagales</taxon>
        <taxon>Spirosomataceae</taxon>
        <taxon>Dyadobacter</taxon>
    </lineage>
</organism>
<dbReference type="RefSeq" id="WP_138367210.1">
    <property type="nucleotide sequence ID" value="NZ_VCEJ01000005.1"/>
</dbReference>
<evidence type="ECO:0000256" key="7">
    <source>
        <dbReference type="SAM" id="Phobius"/>
    </source>
</evidence>
<evidence type="ECO:0000313" key="8">
    <source>
        <dbReference type="EMBL" id="TLU98920.1"/>
    </source>
</evidence>
<evidence type="ECO:0000256" key="3">
    <source>
        <dbReference type="ARBA" id="ARBA00022475"/>
    </source>
</evidence>
<evidence type="ECO:0000256" key="6">
    <source>
        <dbReference type="ARBA" id="ARBA00023136"/>
    </source>
</evidence>
<dbReference type="GO" id="GO:0005886">
    <property type="term" value="C:plasma membrane"/>
    <property type="evidence" value="ECO:0007669"/>
    <property type="project" value="UniProtKB-SubCell"/>
</dbReference>
<evidence type="ECO:0000256" key="5">
    <source>
        <dbReference type="ARBA" id="ARBA00022989"/>
    </source>
</evidence>
<keyword evidence="6 7" id="KW-0472">Membrane</keyword>
<dbReference type="Pfam" id="PF07681">
    <property type="entry name" value="DoxX"/>
    <property type="match status" value="1"/>
</dbReference>
<evidence type="ECO:0000313" key="9">
    <source>
        <dbReference type="Proteomes" id="UP000306402"/>
    </source>
</evidence>
<dbReference type="EMBL" id="VCEJ01000005">
    <property type="protein sequence ID" value="TLU98920.1"/>
    <property type="molecule type" value="Genomic_DNA"/>
</dbReference>
<feature type="transmembrane region" description="Helical" evidence="7">
    <location>
        <begin position="110"/>
        <end position="129"/>
    </location>
</feature>